<dbReference type="Proteomes" id="UP000185728">
    <property type="component" value="Unassembled WGS sequence"/>
</dbReference>
<evidence type="ECO:0000256" key="1">
    <source>
        <dbReference type="SAM" id="Phobius"/>
    </source>
</evidence>
<name>A0ABY1KIQ4_9FLAO</name>
<comment type="caution">
    <text evidence="2">The sequence shown here is derived from an EMBL/GenBank/DDBJ whole genome shotgun (WGS) entry which is preliminary data.</text>
</comment>
<sequence>MNILDFLNGDLIFPLLALFVVVVYFYNRVRAKRKFKR</sequence>
<feature type="transmembrane region" description="Helical" evidence="1">
    <location>
        <begin position="6"/>
        <end position="27"/>
    </location>
</feature>
<keyword evidence="1" id="KW-0472">Membrane</keyword>
<reference evidence="2 3" key="1">
    <citation type="submission" date="2017-01" db="EMBL/GenBank/DDBJ databases">
        <authorList>
            <person name="Varghese N."/>
            <person name="Submissions S."/>
        </authorList>
    </citation>
    <scope>NUCLEOTIDE SEQUENCE [LARGE SCALE GENOMIC DNA]</scope>
    <source>
        <strain evidence="2 3">DSM 2061</strain>
    </source>
</reference>
<protein>
    <recommendedName>
        <fullName evidence="4">PEP-CTERM protein-sorting domain-containing protein</fullName>
    </recommendedName>
</protein>
<keyword evidence="1" id="KW-1133">Transmembrane helix</keyword>
<evidence type="ECO:0008006" key="4">
    <source>
        <dbReference type="Google" id="ProtNLM"/>
    </source>
</evidence>
<keyword evidence="3" id="KW-1185">Reference proteome</keyword>
<keyword evidence="1" id="KW-0812">Transmembrane</keyword>
<dbReference type="EMBL" id="FTOB01000001">
    <property type="protein sequence ID" value="SIS39314.1"/>
    <property type="molecule type" value="Genomic_DNA"/>
</dbReference>
<organism evidence="2 3">
    <name type="scientific">Zobellia uliginosa</name>
    <dbReference type="NCBI Taxonomy" id="143224"/>
    <lineage>
        <taxon>Bacteria</taxon>
        <taxon>Pseudomonadati</taxon>
        <taxon>Bacteroidota</taxon>
        <taxon>Flavobacteriia</taxon>
        <taxon>Flavobacteriales</taxon>
        <taxon>Flavobacteriaceae</taxon>
        <taxon>Zobellia</taxon>
    </lineage>
</organism>
<gene>
    <name evidence="2" type="ORF">SAMN05421766_101425</name>
</gene>
<accession>A0ABY1KIQ4</accession>
<evidence type="ECO:0000313" key="3">
    <source>
        <dbReference type="Proteomes" id="UP000185728"/>
    </source>
</evidence>
<evidence type="ECO:0000313" key="2">
    <source>
        <dbReference type="EMBL" id="SIS39314.1"/>
    </source>
</evidence>
<proteinExistence type="predicted"/>